<evidence type="ECO:0000313" key="2">
    <source>
        <dbReference type="EMBL" id="KAJ7318268.1"/>
    </source>
</evidence>
<organism evidence="2 3">
    <name type="scientific">Desmophyllum pertusum</name>
    <dbReference type="NCBI Taxonomy" id="174260"/>
    <lineage>
        <taxon>Eukaryota</taxon>
        <taxon>Metazoa</taxon>
        <taxon>Cnidaria</taxon>
        <taxon>Anthozoa</taxon>
        <taxon>Hexacorallia</taxon>
        <taxon>Scleractinia</taxon>
        <taxon>Caryophylliina</taxon>
        <taxon>Caryophylliidae</taxon>
        <taxon>Desmophyllum</taxon>
    </lineage>
</organism>
<protein>
    <submittedName>
        <fullName evidence="2">Uncharacterized protein</fullName>
    </submittedName>
</protein>
<keyword evidence="3" id="KW-1185">Reference proteome</keyword>
<evidence type="ECO:0000256" key="1">
    <source>
        <dbReference type="SAM" id="Coils"/>
    </source>
</evidence>
<name>A0A9X0CC63_9CNID</name>
<reference evidence="2" key="1">
    <citation type="submission" date="2023-01" db="EMBL/GenBank/DDBJ databases">
        <title>Genome assembly of the deep-sea coral Lophelia pertusa.</title>
        <authorList>
            <person name="Herrera S."/>
            <person name="Cordes E."/>
        </authorList>
    </citation>
    <scope>NUCLEOTIDE SEQUENCE</scope>
    <source>
        <strain evidence="2">USNM1676648</strain>
        <tissue evidence="2">Polyp</tissue>
    </source>
</reference>
<dbReference type="Proteomes" id="UP001163046">
    <property type="component" value="Unassembled WGS sequence"/>
</dbReference>
<dbReference type="AlphaFoldDB" id="A0A9X0CC63"/>
<sequence>MAKLLSFHSLVKREEKVKQAEKIHLQDLEIAEKNNELWAKKLEIAEKTNVLRAKKEKLRRLETKVEEVVREIEEDIQHELRDTLCQGLAEEEKVDVNTFYFSLGGDVAPFGKDDTACAWLVSFLNIGKGVLSSNENYLLFGANCKEDCIPVSRFLKKVVSDISVLEKNVSSDTMNKLAGTFGFTGKEMWQPWKYETRINVAKQVDTLKKSLAKKQMAASTRRSTITSFISQKHSRQEFEPVVGKLIDRAHVDPLHLKNNACARAHQQLLNEVIAMSKLTDEVNYFSQVPAQSPFNRYITVTRKCGLSRLAKKVTKWFGNTKANGKSFDYRFTGKDSRLFLLHFMSLISAVECSAHANGREAMILHVIAYICLCLRDCVSLFSCLDISDEQVSELKTLCTKYFRANAIFFYVNPTVWTIGHLVPAHTEYTKGKYGLGLGLNSMEGREAKHVFISKYSQNTMFHSSWEQIFLHKFVSRVVKRERL</sequence>
<proteinExistence type="predicted"/>
<evidence type="ECO:0000313" key="3">
    <source>
        <dbReference type="Proteomes" id="UP001163046"/>
    </source>
</evidence>
<keyword evidence="1" id="KW-0175">Coiled coil</keyword>
<accession>A0A9X0CC63</accession>
<dbReference type="EMBL" id="MU827861">
    <property type="protein sequence ID" value="KAJ7318268.1"/>
    <property type="molecule type" value="Genomic_DNA"/>
</dbReference>
<feature type="coiled-coil region" evidence="1">
    <location>
        <begin position="28"/>
        <end position="78"/>
    </location>
</feature>
<gene>
    <name evidence="2" type="ORF">OS493_038066</name>
</gene>
<dbReference type="OrthoDB" id="5988317at2759"/>
<comment type="caution">
    <text evidence="2">The sequence shown here is derived from an EMBL/GenBank/DDBJ whole genome shotgun (WGS) entry which is preliminary data.</text>
</comment>